<dbReference type="InterPro" id="IPR005069">
    <property type="entry name" value="Nucl-diP-sugar_transferase"/>
</dbReference>
<keyword evidence="1" id="KW-1133">Transmembrane helix</keyword>
<organism evidence="3 4">
    <name type="scientific">Adiantum capillus-veneris</name>
    <name type="common">Maidenhair fern</name>
    <dbReference type="NCBI Taxonomy" id="13818"/>
    <lineage>
        <taxon>Eukaryota</taxon>
        <taxon>Viridiplantae</taxon>
        <taxon>Streptophyta</taxon>
        <taxon>Embryophyta</taxon>
        <taxon>Tracheophyta</taxon>
        <taxon>Polypodiopsida</taxon>
        <taxon>Polypodiidae</taxon>
        <taxon>Polypodiales</taxon>
        <taxon>Pteridineae</taxon>
        <taxon>Pteridaceae</taxon>
        <taxon>Vittarioideae</taxon>
        <taxon>Adiantum</taxon>
    </lineage>
</organism>
<dbReference type="Pfam" id="PF03407">
    <property type="entry name" value="Nucleotid_trans"/>
    <property type="match status" value="1"/>
</dbReference>
<evidence type="ECO:0000259" key="2">
    <source>
        <dbReference type="Pfam" id="PF03407"/>
    </source>
</evidence>
<dbReference type="PANTHER" id="PTHR47483">
    <property type="entry name" value="BETA-ARABINOFURANOSYLTRANSFERASE RAY1"/>
    <property type="match status" value="1"/>
</dbReference>
<keyword evidence="1" id="KW-0472">Membrane</keyword>
<comment type="caution">
    <text evidence="3">The sequence shown here is derived from an EMBL/GenBank/DDBJ whole genome shotgun (WGS) entry which is preliminary data.</text>
</comment>
<evidence type="ECO:0000313" key="3">
    <source>
        <dbReference type="EMBL" id="KAI5077958.1"/>
    </source>
</evidence>
<feature type="domain" description="Nucleotide-diphospho-sugar transferase" evidence="2">
    <location>
        <begin position="486"/>
        <end position="681"/>
    </location>
</feature>
<dbReference type="Proteomes" id="UP000886520">
    <property type="component" value="Chromosome 7"/>
</dbReference>
<reference evidence="3" key="1">
    <citation type="submission" date="2021-01" db="EMBL/GenBank/DDBJ databases">
        <title>Adiantum capillus-veneris genome.</title>
        <authorList>
            <person name="Fang Y."/>
            <person name="Liao Q."/>
        </authorList>
    </citation>
    <scope>NUCLEOTIDE SEQUENCE</scope>
    <source>
        <strain evidence="3">H3</strain>
        <tissue evidence="3">Leaf</tissue>
    </source>
</reference>
<evidence type="ECO:0000256" key="1">
    <source>
        <dbReference type="SAM" id="Phobius"/>
    </source>
</evidence>
<dbReference type="OrthoDB" id="540503at2759"/>
<gene>
    <name evidence="3" type="ORF">GOP47_0007782</name>
</gene>
<proteinExistence type="predicted"/>
<dbReference type="AlphaFoldDB" id="A0A9D4V2A1"/>
<protein>
    <recommendedName>
        <fullName evidence="2">Nucleotide-diphospho-sugar transferase domain-containing protein</fullName>
    </recommendedName>
</protein>
<dbReference type="InterPro" id="IPR044575">
    <property type="entry name" value="RAY1-like"/>
</dbReference>
<dbReference type="EMBL" id="JABFUD020000007">
    <property type="protein sequence ID" value="KAI5077958.1"/>
    <property type="molecule type" value="Genomic_DNA"/>
</dbReference>
<keyword evidence="1" id="KW-0812">Transmembrane</keyword>
<evidence type="ECO:0000313" key="4">
    <source>
        <dbReference type="Proteomes" id="UP000886520"/>
    </source>
</evidence>
<sequence>MKECRRQTLQVALHAIWIAGLLCIVVSLYATQLLLEQKVGVQNGALRMTQTYFTVPAPFEGNVGAYQAQAIHSWLRLSSHLQVVLLGRHPSLTTFAEKMGGRVMVDSDIDFTFSGAPLFNSIMARASSSTSEISVLIDPQFLLMKDFLDTLEHAHSLQHSWLLVAGAKSLQALPFTVDILNDRWVNGDHQTVQNVEVHAYARRLGSWEGCTGRYLLAWSTENVPLHAGVLPSFVYGFGFHHEWLLHEALSSGTRFVFDASEAISAFYLTEPESNHPYDKGGWEADNNAHLAALYGSFYFRPADFVNTPVKLIRCGNPDLKAFQFLYPWFGMKTSNEDRSPSMSGHDFSETEDFWSQFQPWNKGYLTSFRRFARQSKFLRYPCLAVEARIKDKGSKSLSKKLMSNKLRVGCDCSNVTQGALDCPSSKMRRLPKYLLDRSSSKPLPLTLKSLLAIVSGSSNTVVLSVVGNNYKDMLMNWVCRLRKLQVTSFIIGAVDTQLYEFGLLQGLPVFMIGPGMDLGFNDCHFGTECFKKVTKMKSRMVLDVLRLGYRVLFSDVDVYWFRNPMEYLMSFGPRTIVAQSDQWNATEAPNKPRRLNSGFYFVWPDASTVAAFEMIVKHASMSNMSEQPSFYDVLCGESGRHRLGDSMCLEPETNVTTHFLDRELFPNGAFKDLWERRNTKEIYQADCLRTVGLRREKQDLPQELAES</sequence>
<dbReference type="GO" id="GO:0016757">
    <property type="term" value="F:glycosyltransferase activity"/>
    <property type="evidence" value="ECO:0007669"/>
    <property type="project" value="InterPro"/>
</dbReference>
<keyword evidence="4" id="KW-1185">Reference proteome</keyword>
<feature type="transmembrane region" description="Helical" evidence="1">
    <location>
        <begin position="12"/>
        <end position="30"/>
    </location>
</feature>
<dbReference type="PANTHER" id="PTHR47483:SF1">
    <property type="entry name" value="BETA-ARABINOFURANOSYLTRANSFERASE RAY1"/>
    <property type="match status" value="1"/>
</dbReference>
<accession>A0A9D4V2A1</accession>
<name>A0A9D4V2A1_ADICA</name>